<sequence>MKKLTILTLFFSLLVFAATAGFGEEVMKTANADLNGDGIPDKISFTLNRAMGGFALFVNETSVIGKFKDADINGFFVVDVKRYDPYKEIAVISYGEGYDYEYLLFRYDGSTIKEMGGFSGLPSYSGNGIVMVNIWMGFWSMKEKYLLDDSSGRLNHVSQELYYVGIEATVKESFPVYKTRGEKNVVAETLPTSKILIIACDPSPKCEDGGDFFCDWYLVKTNTGLIGWVRLKTLSDKLESLPWAG</sequence>
<feature type="chain" id="PRO_5038877143" description="SH3 domain-containing protein" evidence="1">
    <location>
        <begin position="18"/>
        <end position="245"/>
    </location>
</feature>
<proteinExistence type="predicted"/>
<feature type="signal peptide" evidence="1">
    <location>
        <begin position="1"/>
        <end position="17"/>
    </location>
</feature>
<protein>
    <recommendedName>
        <fullName evidence="4">SH3 domain-containing protein</fullName>
    </recommendedName>
</protein>
<evidence type="ECO:0000256" key="1">
    <source>
        <dbReference type="SAM" id="SignalP"/>
    </source>
</evidence>
<name>A0A9D8KDV3_9DELT</name>
<organism evidence="2 3">
    <name type="scientific">Candidatus Zymogenus saltonus</name>
    <dbReference type="NCBI Taxonomy" id="2844893"/>
    <lineage>
        <taxon>Bacteria</taxon>
        <taxon>Deltaproteobacteria</taxon>
        <taxon>Candidatus Zymogenia</taxon>
        <taxon>Candidatus Zymogeniales</taxon>
        <taxon>Candidatus Zymogenaceae</taxon>
        <taxon>Candidatus Zymogenus</taxon>
    </lineage>
</organism>
<dbReference type="Proteomes" id="UP000809273">
    <property type="component" value="Unassembled WGS sequence"/>
</dbReference>
<comment type="caution">
    <text evidence="2">The sequence shown here is derived from an EMBL/GenBank/DDBJ whole genome shotgun (WGS) entry which is preliminary data.</text>
</comment>
<reference evidence="2" key="1">
    <citation type="journal article" date="2021" name="Environ. Microbiol.">
        <title>Genomic characterization of three novel Desulfobacterota classes expand the metabolic and phylogenetic diversity of the phylum.</title>
        <authorList>
            <person name="Murphy C.L."/>
            <person name="Biggerstaff J."/>
            <person name="Eichhorn A."/>
            <person name="Ewing E."/>
            <person name="Shahan R."/>
            <person name="Soriano D."/>
            <person name="Stewart S."/>
            <person name="VanMol K."/>
            <person name="Walker R."/>
            <person name="Walters P."/>
            <person name="Elshahed M.S."/>
            <person name="Youssef N.H."/>
        </authorList>
    </citation>
    <scope>NUCLEOTIDE SEQUENCE</scope>
    <source>
        <strain evidence="2">Zod_Metabat.24</strain>
    </source>
</reference>
<evidence type="ECO:0000313" key="2">
    <source>
        <dbReference type="EMBL" id="MBN1572415.1"/>
    </source>
</evidence>
<dbReference type="EMBL" id="JAFGIX010000022">
    <property type="protein sequence ID" value="MBN1572415.1"/>
    <property type="molecule type" value="Genomic_DNA"/>
</dbReference>
<keyword evidence="1" id="KW-0732">Signal</keyword>
<gene>
    <name evidence="2" type="ORF">JW984_04380</name>
</gene>
<reference evidence="2" key="2">
    <citation type="submission" date="2021-01" db="EMBL/GenBank/DDBJ databases">
        <authorList>
            <person name="Hahn C.R."/>
            <person name="Youssef N.H."/>
            <person name="Elshahed M."/>
        </authorList>
    </citation>
    <scope>NUCLEOTIDE SEQUENCE</scope>
    <source>
        <strain evidence="2">Zod_Metabat.24</strain>
    </source>
</reference>
<evidence type="ECO:0000313" key="3">
    <source>
        <dbReference type="Proteomes" id="UP000809273"/>
    </source>
</evidence>
<accession>A0A9D8KDV3</accession>
<dbReference type="AlphaFoldDB" id="A0A9D8KDV3"/>
<evidence type="ECO:0008006" key="4">
    <source>
        <dbReference type="Google" id="ProtNLM"/>
    </source>
</evidence>